<keyword evidence="1" id="KW-0597">Phosphoprotein</keyword>
<gene>
    <name evidence="3" type="ORF">IPO85_19920</name>
</gene>
<sequence>MQDLNCLIVEDESLAADVISDYIHQVPGLKLKGTCENVFEAMEKLRCEKIDLIFLDINLPKINGIDFIKTIPDKYDIVLTTAYHQYALEGFNLNVIDYLLKPIEFSRFLQAVNKVFDKHKKVSSEVHSEIRQRVHHFLT</sequence>
<dbReference type="SUPFAM" id="SSF52172">
    <property type="entry name" value="CheY-like"/>
    <property type="match status" value="1"/>
</dbReference>
<evidence type="ECO:0000259" key="2">
    <source>
        <dbReference type="PROSITE" id="PS50110"/>
    </source>
</evidence>
<feature type="domain" description="Response regulatory" evidence="2">
    <location>
        <begin position="5"/>
        <end position="116"/>
    </location>
</feature>
<dbReference type="InterPro" id="IPR011006">
    <property type="entry name" value="CheY-like_superfamily"/>
</dbReference>
<dbReference type="InterPro" id="IPR051271">
    <property type="entry name" value="2C-system_Tx_regulators"/>
</dbReference>
<comment type="caution">
    <text evidence="3">The sequence shown here is derived from an EMBL/GenBank/DDBJ whole genome shotgun (WGS) entry which is preliminary data.</text>
</comment>
<feature type="modified residue" description="4-aspartylphosphate" evidence="1">
    <location>
        <position position="56"/>
    </location>
</feature>
<dbReference type="SMART" id="SM00448">
    <property type="entry name" value="REC"/>
    <property type="match status" value="1"/>
</dbReference>
<proteinExistence type="predicted"/>
<name>A0A9D7SDE3_9BACT</name>
<dbReference type="PROSITE" id="PS50110">
    <property type="entry name" value="RESPONSE_REGULATORY"/>
    <property type="match status" value="1"/>
</dbReference>
<dbReference type="Pfam" id="PF00072">
    <property type="entry name" value="Response_reg"/>
    <property type="match status" value="1"/>
</dbReference>
<dbReference type="AlphaFoldDB" id="A0A9D7SDE3"/>
<dbReference type="EMBL" id="JADKFW010000021">
    <property type="protein sequence ID" value="MBK9719738.1"/>
    <property type="molecule type" value="Genomic_DNA"/>
</dbReference>
<organism evidence="3 4">
    <name type="scientific">Candidatus Defluviibacterium haderslevense</name>
    <dbReference type="NCBI Taxonomy" id="2981993"/>
    <lineage>
        <taxon>Bacteria</taxon>
        <taxon>Pseudomonadati</taxon>
        <taxon>Bacteroidota</taxon>
        <taxon>Saprospiria</taxon>
        <taxon>Saprospirales</taxon>
        <taxon>Saprospiraceae</taxon>
        <taxon>Candidatus Defluviibacterium</taxon>
    </lineage>
</organism>
<dbReference type="Gene3D" id="3.40.50.2300">
    <property type="match status" value="1"/>
</dbReference>
<evidence type="ECO:0000256" key="1">
    <source>
        <dbReference type="PROSITE-ProRule" id="PRU00169"/>
    </source>
</evidence>
<evidence type="ECO:0000313" key="3">
    <source>
        <dbReference type="EMBL" id="MBK9719738.1"/>
    </source>
</evidence>
<dbReference type="GO" id="GO:0000156">
    <property type="term" value="F:phosphorelay response regulator activity"/>
    <property type="evidence" value="ECO:0007669"/>
    <property type="project" value="TreeGrafter"/>
</dbReference>
<accession>A0A9D7SDE3</accession>
<reference evidence="3 4" key="1">
    <citation type="submission" date="2020-10" db="EMBL/GenBank/DDBJ databases">
        <title>Connecting structure to function with the recovery of over 1000 high-quality activated sludge metagenome-assembled genomes encoding full-length rRNA genes using long-read sequencing.</title>
        <authorList>
            <person name="Singleton C.M."/>
            <person name="Petriglieri F."/>
            <person name="Kristensen J.M."/>
            <person name="Kirkegaard R.H."/>
            <person name="Michaelsen T.Y."/>
            <person name="Andersen M.H."/>
            <person name="Karst S.M."/>
            <person name="Dueholm M.S."/>
            <person name="Nielsen P.H."/>
            <person name="Albertsen M."/>
        </authorList>
    </citation>
    <scope>NUCLEOTIDE SEQUENCE [LARGE SCALE GENOMIC DNA]</scope>
    <source>
        <strain evidence="3">Ribe_18-Q3-R11-54_BAT3C.373</strain>
    </source>
</reference>
<dbReference type="InterPro" id="IPR001789">
    <property type="entry name" value="Sig_transdc_resp-reg_receiver"/>
</dbReference>
<dbReference type="PANTHER" id="PTHR45526">
    <property type="entry name" value="TRANSCRIPTIONAL REGULATORY PROTEIN DPIA"/>
    <property type="match status" value="1"/>
</dbReference>
<evidence type="ECO:0000313" key="4">
    <source>
        <dbReference type="Proteomes" id="UP000808349"/>
    </source>
</evidence>
<dbReference type="Proteomes" id="UP000808349">
    <property type="component" value="Unassembled WGS sequence"/>
</dbReference>
<protein>
    <submittedName>
        <fullName evidence="3">Response regulator</fullName>
    </submittedName>
</protein>
<dbReference type="PANTHER" id="PTHR45526:SF1">
    <property type="entry name" value="TRANSCRIPTIONAL REGULATORY PROTEIN DCUR-RELATED"/>
    <property type="match status" value="1"/>
</dbReference>